<accession>A0A9D1D0S6</accession>
<dbReference type="InterPro" id="IPR003594">
    <property type="entry name" value="HATPase_dom"/>
</dbReference>
<feature type="domain" description="Histidine kinase/HSP90-like ATPase" evidence="1">
    <location>
        <begin position="4"/>
        <end position="109"/>
    </location>
</feature>
<gene>
    <name evidence="2" type="ORF">IAB26_04675</name>
</gene>
<dbReference type="InterPro" id="IPR050640">
    <property type="entry name" value="Bact_2-comp_sensor_kinase"/>
</dbReference>
<dbReference type="PANTHER" id="PTHR34220:SF7">
    <property type="entry name" value="SENSOR HISTIDINE KINASE YPDA"/>
    <property type="match status" value="1"/>
</dbReference>
<dbReference type="Proteomes" id="UP000886886">
    <property type="component" value="Unassembled WGS sequence"/>
</dbReference>
<dbReference type="PANTHER" id="PTHR34220">
    <property type="entry name" value="SENSOR HISTIDINE KINASE YPDA"/>
    <property type="match status" value="1"/>
</dbReference>
<dbReference type="InterPro" id="IPR036890">
    <property type="entry name" value="HATPase_C_sf"/>
</dbReference>
<organism evidence="2 3">
    <name type="scientific">Candidatus Limivivens merdigallinarum</name>
    <dbReference type="NCBI Taxonomy" id="2840859"/>
    <lineage>
        <taxon>Bacteria</taxon>
        <taxon>Bacillati</taxon>
        <taxon>Bacillota</taxon>
        <taxon>Clostridia</taxon>
        <taxon>Lachnospirales</taxon>
        <taxon>Lachnospiraceae</taxon>
        <taxon>Lachnospiraceae incertae sedis</taxon>
        <taxon>Candidatus Limivivens</taxon>
    </lineage>
</organism>
<dbReference type="Gene3D" id="3.30.565.10">
    <property type="entry name" value="Histidine kinase-like ATPase, C-terminal domain"/>
    <property type="match status" value="1"/>
</dbReference>
<evidence type="ECO:0000313" key="3">
    <source>
        <dbReference type="Proteomes" id="UP000886886"/>
    </source>
</evidence>
<reference evidence="2" key="1">
    <citation type="submission" date="2020-10" db="EMBL/GenBank/DDBJ databases">
        <authorList>
            <person name="Gilroy R."/>
        </authorList>
    </citation>
    <scope>NUCLEOTIDE SEQUENCE</scope>
    <source>
        <strain evidence="2">ChiSjej3B21-11622</strain>
    </source>
</reference>
<evidence type="ECO:0000259" key="1">
    <source>
        <dbReference type="Pfam" id="PF02518"/>
    </source>
</evidence>
<dbReference type="AlphaFoldDB" id="A0A9D1D0S6"/>
<reference evidence="2" key="2">
    <citation type="journal article" date="2021" name="PeerJ">
        <title>Extensive microbial diversity within the chicken gut microbiome revealed by metagenomics and culture.</title>
        <authorList>
            <person name="Gilroy R."/>
            <person name="Ravi A."/>
            <person name="Getino M."/>
            <person name="Pursley I."/>
            <person name="Horton D.L."/>
            <person name="Alikhan N.F."/>
            <person name="Baker D."/>
            <person name="Gharbi K."/>
            <person name="Hall N."/>
            <person name="Watson M."/>
            <person name="Adriaenssens E.M."/>
            <person name="Foster-Nyarko E."/>
            <person name="Jarju S."/>
            <person name="Secka A."/>
            <person name="Antonio M."/>
            <person name="Oren A."/>
            <person name="Chaudhuri R.R."/>
            <person name="La Ragione R."/>
            <person name="Hildebrand F."/>
            <person name="Pallen M.J."/>
        </authorList>
    </citation>
    <scope>NUCLEOTIDE SEQUENCE</scope>
    <source>
        <strain evidence="2">ChiSjej3B21-11622</strain>
    </source>
</reference>
<protein>
    <recommendedName>
        <fullName evidence="1">Histidine kinase/HSP90-like ATPase domain-containing protein</fullName>
    </recommendedName>
</protein>
<comment type="caution">
    <text evidence="2">The sequence shown here is derived from an EMBL/GenBank/DDBJ whole genome shotgun (WGS) entry which is preliminary data.</text>
</comment>
<proteinExistence type="predicted"/>
<dbReference type="EMBL" id="DVFT01000071">
    <property type="protein sequence ID" value="HIQ95838.1"/>
    <property type="molecule type" value="Genomic_DNA"/>
</dbReference>
<dbReference type="Pfam" id="PF02518">
    <property type="entry name" value="HATPase_c"/>
    <property type="match status" value="1"/>
</dbReference>
<evidence type="ECO:0000313" key="2">
    <source>
        <dbReference type="EMBL" id="HIQ95838.1"/>
    </source>
</evidence>
<sequence length="112" mass="12552">MKLTLQPLIENAIYHGLEPKRQQGNLWIEAKPCHHSVHISIRDDGVGIPSDHLDEIKASLTATSSELYSDHIGILNVYQRMKLRFGGQCSMQVDSIFGEGTSVLLEIPEIRD</sequence>
<dbReference type="SUPFAM" id="SSF55874">
    <property type="entry name" value="ATPase domain of HSP90 chaperone/DNA topoisomerase II/histidine kinase"/>
    <property type="match status" value="1"/>
</dbReference>
<name>A0A9D1D0S6_9FIRM</name>